<dbReference type="EMBL" id="RPFZ01000001">
    <property type="protein sequence ID" value="RPF72564.1"/>
    <property type="molecule type" value="Genomic_DNA"/>
</dbReference>
<gene>
    <name evidence="6" type="primary">nadK</name>
    <name evidence="7" type="ORF">EG799_13710</name>
</gene>
<evidence type="ECO:0000313" key="7">
    <source>
        <dbReference type="EMBL" id="RPF72564.1"/>
    </source>
</evidence>
<dbReference type="GO" id="GO:0046872">
    <property type="term" value="F:metal ion binding"/>
    <property type="evidence" value="ECO:0007669"/>
    <property type="project" value="UniProtKB-UniRule"/>
</dbReference>
<dbReference type="GO" id="GO:0019674">
    <property type="term" value="P:NAD+ metabolic process"/>
    <property type="evidence" value="ECO:0007669"/>
    <property type="project" value="InterPro"/>
</dbReference>
<dbReference type="PANTHER" id="PTHR20275:SF0">
    <property type="entry name" value="NAD KINASE"/>
    <property type="match status" value="1"/>
</dbReference>
<evidence type="ECO:0000256" key="2">
    <source>
        <dbReference type="ARBA" id="ARBA00022777"/>
    </source>
</evidence>
<evidence type="ECO:0000256" key="5">
    <source>
        <dbReference type="ARBA" id="ARBA00047925"/>
    </source>
</evidence>
<dbReference type="NCBIfam" id="NF003406">
    <property type="entry name" value="PRK04761.1"/>
    <property type="match status" value="1"/>
</dbReference>
<dbReference type="SUPFAM" id="SSF111331">
    <property type="entry name" value="NAD kinase/diacylglycerol kinase-like"/>
    <property type="match status" value="1"/>
</dbReference>
<comment type="similarity">
    <text evidence="6">Belongs to the NAD kinase family.</text>
</comment>
<keyword evidence="3 6" id="KW-0521">NADP</keyword>
<dbReference type="GO" id="GO:0003951">
    <property type="term" value="F:NAD+ kinase activity"/>
    <property type="evidence" value="ECO:0007669"/>
    <property type="project" value="UniProtKB-UniRule"/>
</dbReference>
<feature type="binding site" evidence="6">
    <location>
        <position position="200"/>
    </location>
    <ligand>
        <name>NAD(+)</name>
        <dbReference type="ChEBI" id="CHEBI:57540"/>
    </ligand>
</feature>
<comment type="caution">
    <text evidence="6">Lacks conserved residue(s) required for the propagation of feature annotation.</text>
</comment>
<dbReference type="GO" id="GO:0005737">
    <property type="term" value="C:cytoplasm"/>
    <property type="evidence" value="ECO:0007669"/>
    <property type="project" value="UniProtKB-SubCell"/>
</dbReference>
<keyword evidence="2 6" id="KW-0418">Kinase</keyword>
<dbReference type="GO" id="GO:0051287">
    <property type="term" value="F:NAD binding"/>
    <property type="evidence" value="ECO:0007669"/>
    <property type="project" value="UniProtKB-ARBA"/>
</dbReference>
<dbReference type="HAMAP" id="MF_00361">
    <property type="entry name" value="NAD_kinase"/>
    <property type="match status" value="1"/>
</dbReference>
<dbReference type="Proteomes" id="UP000275232">
    <property type="component" value="Unassembled WGS sequence"/>
</dbReference>
<feature type="binding site" evidence="6">
    <location>
        <begin position="203"/>
        <end position="208"/>
    </location>
    <ligand>
        <name>NAD(+)</name>
        <dbReference type="ChEBI" id="CHEBI:57540"/>
    </ligand>
</feature>
<keyword evidence="4 6" id="KW-0520">NAD</keyword>
<dbReference type="EC" id="2.7.1.23" evidence="6"/>
<dbReference type="InterPro" id="IPR017437">
    <property type="entry name" value="ATP-NAD_kinase_PpnK-typ_C"/>
</dbReference>
<dbReference type="InterPro" id="IPR017438">
    <property type="entry name" value="ATP-NAD_kinase_N"/>
</dbReference>
<feature type="binding site" evidence="6">
    <location>
        <begin position="89"/>
        <end position="90"/>
    </location>
    <ligand>
        <name>NAD(+)</name>
        <dbReference type="ChEBI" id="CHEBI:57540"/>
    </ligand>
</feature>
<keyword evidence="1 6" id="KW-0808">Transferase</keyword>
<keyword evidence="6" id="KW-0963">Cytoplasm</keyword>
<sequence length="303" mass="33119">MTALCQQTCRRSARCTAALQIGTPLHRVAHRSARGDAHTVNEAIHQPRRKLALLHSQGDAAEGAARDLRGCVDFVEPDRADALVVIGGDGFMLDTLHGMLAGERMVPVFGLNLGTVGFLMNRYRGASGLAYRIDKAKPVSVSPLRMEAVTQGGEREVSCAINEVSLLRETRQTAKIEISVNDRVRIPELAGDGVLLATPVGSTAYNLSAHGPILPLGSQMLALTPISPFRPRRWRGAILPDTSRISFRVREPHKRPVAVVADQKEVRDVAEVHVEIARDIRMELLFDPGHALDERIVAEQFIT</sequence>
<accession>A0A3N5CTN6</accession>
<evidence type="ECO:0000256" key="1">
    <source>
        <dbReference type="ARBA" id="ARBA00022679"/>
    </source>
</evidence>
<feature type="binding site" evidence="6">
    <location>
        <position position="192"/>
    </location>
    <ligand>
        <name>NAD(+)</name>
        <dbReference type="ChEBI" id="CHEBI:57540"/>
    </ligand>
</feature>
<comment type="catalytic activity">
    <reaction evidence="5 6">
        <text>NAD(+) + ATP = ADP + NADP(+) + H(+)</text>
        <dbReference type="Rhea" id="RHEA:18629"/>
        <dbReference type="ChEBI" id="CHEBI:15378"/>
        <dbReference type="ChEBI" id="CHEBI:30616"/>
        <dbReference type="ChEBI" id="CHEBI:57540"/>
        <dbReference type="ChEBI" id="CHEBI:58349"/>
        <dbReference type="ChEBI" id="CHEBI:456216"/>
        <dbReference type="EC" id="2.7.1.23"/>
    </reaction>
</comment>
<dbReference type="Gene3D" id="2.60.200.30">
    <property type="entry name" value="Probable inorganic polyphosphate/atp-NAD kinase, domain 2"/>
    <property type="match status" value="1"/>
</dbReference>
<dbReference type="InterPro" id="IPR016064">
    <property type="entry name" value="NAD/diacylglycerol_kinase_sf"/>
</dbReference>
<keyword evidence="6" id="KW-0067">ATP-binding</keyword>
<dbReference type="GO" id="GO:0006741">
    <property type="term" value="P:NADP+ biosynthetic process"/>
    <property type="evidence" value="ECO:0007669"/>
    <property type="project" value="UniProtKB-UniRule"/>
</dbReference>
<proteinExistence type="inferred from homology"/>
<organism evidence="7 8">
    <name type="scientific">Aurantiacibacter spongiae</name>
    <dbReference type="NCBI Taxonomy" id="2488860"/>
    <lineage>
        <taxon>Bacteria</taxon>
        <taxon>Pseudomonadati</taxon>
        <taxon>Pseudomonadota</taxon>
        <taxon>Alphaproteobacteria</taxon>
        <taxon>Sphingomonadales</taxon>
        <taxon>Erythrobacteraceae</taxon>
        <taxon>Aurantiacibacter</taxon>
    </lineage>
</organism>
<feature type="active site" description="Proton acceptor" evidence="6">
    <location>
        <position position="89"/>
    </location>
</feature>
<protein>
    <recommendedName>
        <fullName evidence="6">NAD kinase</fullName>
        <ecNumber evidence="6">2.7.1.23</ecNumber>
    </recommendedName>
    <alternativeName>
        <fullName evidence="6">ATP-dependent NAD kinase</fullName>
    </alternativeName>
</protein>
<name>A0A3N5CTN6_9SPHN</name>
<comment type="cofactor">
    <cofactor evidence="6">
        <name>a divalent metal cation</name>
        <dbReference type="ChEBI" id="CHEBI:60240"/>
    </cofactor>
</comment>
<reference evidence="7 8" key="1">
    <citation type="submission" date="2018-11" db="EMBL/GenBank/DDBJ databases">
        <title>Erythrobacter spongiae sp. nov., isolated from a marine sponge.</title>
        <authorList>
            <person name="Zhuang L."/>
            <person name="Luo L."/>
        </authorList>
    </citation>
    <scope>NUCLEOTIDE SEQUENCE [LARGE SCALE GENOMIC DNA]</scope>
    <source>
        <strain evidence="7 8">HN-E23</strain>
    </source>
</reference>
<comment type="function">
    <text evidence="6">Involved in the regulation of the intracellular balance of NAD and NADP, and is a key enzyme in the biosynthesis of NADP. Catalyzes specifically the phosphorylation on 2'-hydroxyl of the adenosine moiety of NAD to yield NADP.</text>
</comment>
<dbReference type="GO" id="GO:0005524">
    <property type="term" value="F:ATP binding"/>
    <property type="evidence" value="ECO:0007669"/>
    <property type="project" value="UniProtKB-KW"/>
</dbReference>
<comment type="caution">
    <text evidence="7">The sequence shown here is derived from an EMBL/GenBank/DDBJ whole genome shotgun (WGS) entry which is preliminary data.</text>
</comment>
<dbReference type="Pfam" id="PF20143">
    <property type="entry name" value="NAD_kinase_C"/>
    <property type="match status" value="1"/>
</dbReference>
<dbReference type="AlphaFoldDB" id="A0A3N5CTN6"/>
<dbReference type="PANTHER" id="PTHR20275">
    <property type="entry name" value="NAD KINASE"/>
    <property type="match status" value="1"/>
</dbReference>
<evidence type="ECO:0000256" key="3">
    <source>
        <dbReference type="ARBA" id="ARBA00022857"/>
    </source>
</evidence>
<evidence type="ECO:0000256" key="6">
    <source>
        <dbReference type="HAMAP-Rule" id="MF_00361"/>
    </source>
</evidence>
<comment type="subcellular location">
    <subcellularLocation>
        <location evidence="6">Cytoplasm</location>
    </subcellularLocation>
</comment>
<feature type="binding site" evidence="6">
    <location>
        <begin position="162"/>
        <end position="163"/>
    </location>
    <ligand>
        <name>NAD(+)</name>
        <dbReference type="ChEBI" id="CHEBI:57540"/>
    </ligand>
</feature>
<dbReference type="Pfam" id="PF01513">
    <property type="entry name" value="NAD_kinase"/>
    <property type="match status" value="1"/>
</dbReference>
<dbReference type="OrthoDB" id="9774737at2"/>
<evidence type="ECO:0000313" key="8">
    <source>
        <dbReference type="Proteomes" id="UP000275232"/>
    </source>
</evidence>
<dbReference type="InterPro" id="IPR002504">
    <property type="entry name" value="NADK"/>
</dbReference>
<evidence type="ECO:0000256" key="4">
    <source>
        <dbReference type="ARBA" id="ARBA00023027"/>
    </source>
</evidence>
<keyword evidence="8" id="KW-1185">Reference proteome</keyword>
<dbReference type="Gene3D" id="3.40.50.10330">
    <property type="entry name" value="Probable inorganic polyphosphate/atp-NAD kinase, domain 1"/>
    <property type="match status" value="1"/>
</dbReference>
<keyword evidence="6" id="KW-0547">Nucleotide-binding</keyword>